<sequence>MKYLVTGAAGFIGFFTAQRLLKAGHQVVGIDNLNSYYQVQLKEDRLKELEPFEHFSFVKMDLADRDGMAQLFEEHGFDVVIHLAAQAGVRYSLENPFAYADSNLIGHLSILEGCRHNKVKHLVYASSSSVYGLNSKMPFATEDSVDHPVSLYAATKKANELMSHTYSHLYQIPTSGLRFFTVYGPWGRPDMALFKFTKAIINGEPIDIYNNGDLARDFTYIDDIVEGILRVASKIPEANSEWTPEQGSAKDSSAPYRVYNIGNGSPVQLMDFVKAIEKAIGIEAKKNFMPMQPGDVYKTWADTEDLEKVTGHKPQVSVEKGVEKFVAWYRKYYQV</sequence>
<dbReference type="PRINTS" id="PR01713">
    <property type="entry name" value="NUCEPIMERASE"/>
</dbReference>
<comment type="caution">
    <text evidence="3">The sequence shown here is derived from an EMBL/GenBank/DDBJ whole genome shotgun (WGS) entry which is preliminary data.</text>
</comment>
<evidence type="ECO:0000313" key="3">
    <source>
        <dbReference type="EMBL" id="EWH11968.1"/>
    </source>
</evidence>
<reference evidence="3 4" key="1">
    <citation type="journal article" date="2014" name="Genome Announc.">
        <title>Draft Genome Sequence of the Agar-Degrading Bacterium Catenovulum sp. Strain DS-2, Isolated from Intestines of Haliotis diversicolor.</title>
        <authorList>
            <person name="Shan D."/>
            <person name="Li X."/>
            <person name="Gu Z."/>
            <person name="Wei G."/>
            <person name="Gao Z."/>
            <person name="Shao Z."/>
        </authorList>
    </citation>
    <scope>NUCLEOTIDE SEQUENCE [LARGE SCALE GENOMIC DNA]</scope>
    <source>
        <strain evidence="3 4">DS-2</strain>
    </source>
</reference>
<dbReference type="PATRIC" id="fig|1328313.3.peg.469"/>
<keyword evidence="4" id="KW-1185">Reference proteome</keyword>
<organism evidence="3 4">
    <name type="scientific">Catenovulum agarivorans DS-2</name>
    <dbReference type="NCBI Taxonomy" id="1328313"/>
    <lineage>
        <taxon>Bacteria</taxon>
        <taxon>Pseudomonadati</taxon>
        <taxon>Pseudomonadota</taxon>
        <taxon>Gammaproteobacteria</taxon>
        <taxon>Alteromonadales</taxon>
        <taxon>Alteromonadaceae</taxon>
        <taxon>Catenovulum</taxon>
    </lineage>
</organism>
<dbReference type="eggNOG" id="COG0451">
    <property type="taxonomic scope" value="Bacteria"/>
</dbReference>
<keyword evidence="1" id="KW-0520">NAD</keyword>
<evidence type="ECO:0000256" key="1">
    <source>
        <dbReference type="ARBA" id="ARBA00023027"/>
    </source>
</evidence>
<dbReference type="RefSeq" id="WP_035012984.1">
    <property type="nucleotide sequence ID" value="NZ_ARZY01000002.1"/>
</dbReference>
<dbReference type="OrthoDB" id="9803010at2"/>
<name>W7QW46_9ALTE</name>
<dbReference type="SUPFAM" id="SSF51735">
    <property type="entry name" value="NAD(P)-binding Rossmann-fold domains"/>
    <property type="match status" value="1"/>
</dbReference>
<dbReference type="CDD" id="cd05253">
    <property type="entry name" value="UDP_GE_SDE_e"/>
    <property type="match status" value="1"/>
</dbReference>
<dbReference type="STRING" id="1328313.DS2_02253"/>
<evidence type="ECO:0000259" key="2">
    <source>
        <dbReference type="Pfam" id="PF01370"/>
    </source>
</evidence>
<feature type="domain" description="NAD-dependent epimerase/dehydratase" evidence="2">
    <location>
        <begin position="4"/>
        <end position="236"/>
    </location>
</feature>
<dbReference type="InterPro" id="IPR036291">
    <property type="entry name" value="NAD(P)-bd_dom_sf"/>
</dbReference>
<dbReference type="PANTHER" id="PTHR43574">
    <property type="entry name" value="EPIMERASE-RELATED"/>
    <property type="match status" value="1"/>
</dbReference>
<dbReference type="InterPro" id="IPR001509">
    <property type="entry name" value="Epimerase_deHydtase"/>
</dbReference>
<dbReference type="Pfam" id="PF01370">
    <property type="entry name" value="Epimerase"/>
    <property type="match status" value="1"/>
</dbReference>
<accession>W7QW46</accession>
<gene>
    <name evidence="3" type="ORF">DS2_02253</name>
</gene>
<protein>
    <submittedName>
        <fullName evidence="3">Nucleotide sugar epimerase</fullName>
    </submittedName>
</protein>
<dbReference type="Proteomes" id="UP000019276">
    <property type="component" value="Unassembled WGS sequence"/>
</dbReference>
<dbReference type="AlphaFoldDB" id="W7QW46"/>
<dbReference type="EMBL" id="ARZY01000002">
    <property type="protein sequence ID" value="EWH11968.1"/>
    <property type="molecule type" value="Genomic_DNA"/>
</dbReference>
<dbReference type="Gene3D" id="3.40.50.720">
    <property type="entry name" value="NAD(P)-binding Rossmann-like Domain"/>
    <property type="match status" value="1"/>
</dbReference>
<proteinExistence type="predicted"/>
<evidence type="ECO:0000313" key="4">
    <source>
        <dbReference type="Proteomes" id="UP000019276"/>
    </source>
</evidence>